<keyword evidence="2" id="KW-1185">Reference proteome</keyword>
<evidence type="ECO:0000313" key="2">
    <source>
        <dbReference type="Proteomes" id="UP000308197"/>
    </source>
</evidence>
<reference evidence="1 2" key="1">
    <citation type="journal article" date="2019" name="Nat. Ecol. Evol.">
        <title>Megaphylogeny resolves global patterns of mushroom evolution.</title>
        <authorList>
            <person name="Varga T."/>
            <person name="Krizsan K."/>
            <person name="Foldi C."/>
            <person name="Dima B."/>
            <person name="Sanchez-Garcia M."/>
            <person name="Sanchez-Ramirez S."/>
            <person name="Szollosi G.J."/>
            <person name="Szarkandi J.G."/>
            <person name="Papp V."/>
            <person name="Albert L."/>
            <person name="Andreopoulos W."/>
            <person name="Angelini C."/>
            <person name="Antonin V."/>
            <person name="Barry K.W."/>
            <person name="Bougher N.L."/>
            <person name="Buchanan P."/>
            <person name="Buyck B."/>
            <person name="Bense V."/>
            <person name="Catcheside P."/>
            <person name="Chovatia M."/>
            <person name="Cooper J."/>
            <person name="Damon W."/>
            <person name="Desjardin D."/>
            <person name="Finy P."/>
            <person name="Geml J."/>
            <person name="Haridas S."/>
            <person name="Hughes K."/>
            <person name="Justo A."/>
            <person name="Karasinski D."/>
            <person name="Kautmanova I."/>
            <person name="Kiss B."/>
            <person name="Kocsube S."/>
            <person name="Kotiranta H."/>
            <person name="LaButti K.M."/>
            <person name="Lechner B.E."/>
            <person name="Liimatainen K."/>
            <person name="Lipzen A."/>
            <person name="Lukacs Z."/>
            <person name="Mihaltcheva S."/>
            <person name="Morgado L.N."/>
            <person name="Niskanen T."/>
            <person name="Noordeloos M.E."/>
            <person name="Ohm R.A."/>
            <person name="Ortiz-Santana B."/>
            <person name="Ovrebo C."/>
            <person name="Racz N."/>
            <person name="Riley R."/>
            <person name="Savchenko A."/>
            <person name="Shiryaev A."/>
            <person name="Soop K."/>
            <person name="Spirin V."/>
            <person name="Szebenyi C."/>
            <person name="Tomsovsky M."/>
            <person name="Tulloss R.E."/>
            <person name="Uehling J."/>
            <person name="Grigoriev I.V."/>
            <person name="Vagvolgyi C."/>
            <person name="Papp T."/>
            <person name="Martin F.M."/>
            <person name="Miettinen O."/>
            <person name="Hibbett D.S."/>
            <person name="Nagy L.G."/>
        </authorList>
    </citation>
    <scope>NUCLEOTIDE SEQUENCE [LARGE SCALE GENOMIC DNA]</scope>
    <source>
        <strain evidence="1 2">HHB13444</strain>
    </source>
</reference>
<dbReference type="InParanoid" id="A0A5C3P7K9"/>
<evidence type="ECO:0000313" key="1">
    <source>
        <dbReference type="EMBL" id="TFK85481.1"/>
    </source>
</evidence>
<accession>A0A5C3P7K9</accession>
<dbReference type="Proteomes" id="UP000308197">
    <property type="component" value="Unassembled WGS sequence"/>
</dbReference>
<dbReference type="EMBL" id="ML211250">
    <property type="protein sequence ID" value="TFK85481.1"/>
    <property type="molecule type" value="Genomic_DNA"/>
</dbReference>
<protein>
    <submittedName>
        <fullName evidence="1">Uncharacterized protein</fullName>
    </submittedName>
</protein>
<organism evidence="1 2">
    <name type="scientific">Polyporus arcularius HHB13444</name>
    <dbReference type="NCBI Taxonomy" id="1314778"/>
    <lineage>
        <taxon>Eukaryota</taxon>
        <taxon>Fungi</taxon>
        <taxon>Dikarya</taxon>
        <taxon>Basidiomycota</taxon>
        <taxon>Agaricomycotina</taxon>
        <taxon>Agaricomycetes</taxon>
        <taxon>Polyporales</taxon>
        <taxon>Polyporaceae</taxon>
        <taxon>Polyporus</taxon>
    </lineage>
</organism>
<name>A0A5C3P7K9_9APHY</name>
<proteinExistence type="predicted"/>
<sequence length="223" mass="24110">MPCAPAAPANSRRQLPRTVCLAYLNHKARNTTPVSPAHCHPAPERTRHRRIYLISRDVHAHVCPSLRPYIAPSASSSQPRQSRPGEMNAVWTPYIGELTALRNAGRTTSAAVVNRGASSLFAAPRCLPSLQQTRASSETGVQNSPTSLATRDLEVFESCQLRLKQIVFSARAPYTPSSLQRTLIPFRRGQGIVGSTTPPVMSTRMSGAVRHIAPSASSNGPGR</sequence>
<dbReference type="AlphaFoldDB" id="A0A5C3P7K9"/>
<gene>
    <name evidence="1" type="ORF">K466DRAFT_185958</name>
</gene>